<keyword evidence="2" id="KW-1185">Reference proteome</keyword>
<evidence type="ECO:0000313" key="1">
    <source>
        <dbReference type="EMBL" id="EHQ29847.1"/>
    </source>
</evidence>
<dbReference type="PROSITE" id="PS51257">
    <property type="entry name" value="PROKAR_LIPOPROTEIN"/>
    <property type="match status" value="1"/>
</dbReference>
<reference evidence="1" key="1">
    <citation type="submission" date="2011-09" db="EMBL/GenBank/DDBJ databases">
        <title>The permanent draft genome of Mucilaginibacter paludis DSM 18603.</title>
        <authorList>
            <consortium name="US DOE Joint Genome Institute (JGI-PGF)"/>
            <person name="Lucas S."/>
            <person name="Han J."/>
            <person name="Lapidus A."/>
            <person name="Bruce D."/>
            <person name="Goodwin L."/>
            <person name="Pitluck S."/>
            <person name="Peters L."/>
            <person name="Kyrpides N."/>
            <person name="Mavromatis K."/>
            <person name="Ivanova N."/>
            <person name="Mikhailova N."/>
            <person name="Held B."/>
            <person name="Detter J.C."/>
            <person name="Tapia R."/>
            <person name="Han C."/>
            <person name="Land M."/>
            <person name="Hauser L."/>
            <person name="Markowitz V."/>
            <person name="Cheng J.-F."/>
            <person name="Hugenholtz P."/>
            <person name="Woyke T."/>
            <person name="Wu D."/>
            <person name="Tindall B."/>
            <person name="Brambilla E."/>
            <person name="Klenk H.-P."/>
            <person name="Eisen J.A."/>
        </authorList>
    </citation>
    <scope>NUCLEOTIDE SEQUENCE [LARGE SCALE GENOMIC DNA]</scope>
    <source>
        <strain evidence="1">DSM 18603</strain>
    </source>
</reference>
<name>H1Y5S1_9SPHI</name>
<evidence type="ECO:0000313" key="2">
    <source>
        <dbReference type="Proteomes" id="UP000002774"/>
    </source>
</evidence>
<protein>
    <recommendedName>
        <fullName evidence="3">Lipoprotein</fullName>
    </recommendedName>
</protein>
<gene>
    <name evidence="1" type="ORF">Mucpa_5779</name>
</gene>
<sequence length="84" mass="9207">MKNNILKSGIPSKAGILLFLISVFFITGCNINNPGQTLPKNRSATPAKHSYGEISTKKESIDILQNKQNPAPSLHGDLRFRSLD</sequence>
<proteinExistence type="predicted"/>
<dbReference type="Proteomes" id="UP000002774">
    <property type="component" value="Chromosome"/>
</dbReference>
<dbReference type="RefSeq" id="WP_008511284.1">
    <property type="nucleotide sequence ID" value="NZ_CM001403.1"/>
</dbReference>
<dbReference type="AlphaFoldDB" id="H1Y5S1"/>
<dbReference type="HOGENOM" id="CLU_2523917_0_0_10"/>
<dbReference type="EMBL" id="CM001403">
    <property type="protein sequence ID" value="EHQ29847.1"/>
    <property type="molecule type" value="Genomic_DNA"/>
</dbReference>
<organism evidence="1 2">
    <name type="scientific">Mucilaginibacter paludis DSM 18603</name>
    <dbReference type="NCBI Taxonomy" id="714943"/>
    <lineage>
        <taxon>Bacteria</taxon>
        <taxon>Pseudomonadati</taxon>
        <taxon>Bacteroidota</taxon>
        <taxon>Sphingobacteriia</taxon>
        <taxon>Sphingobacteriales</taxon>
        <taxon>Sphingobacteriaceae</taxon>
        <taxon>Mucilaginibacter</taxon>
    </lineage>
</organism>
<accession>H1Y5S1</accession>
<evidence type="ECO:0008006" key="3">
    <source>
        <dbReference type="Google" id="ProtNLM"/>
    </source>
</evidence>